<keyword evidence="4" id="KW-0175">Coiled coil</keyword>
<dbReference type="Gene3D" id="2.60.120.20">
    <property type="match status" value="1"/>
</dbReference>
<feature type="compositionally biased region" description="Low complexity" evidence="5">
    <location>
        <begin position="1"/>
        <end position="13"/>
    </location>
</feature>
<feature type="region of interest" description="Disordered" evidence="5">
    <location>
        <begin position="1"/>
        <end position="43"/>
    </location>
</feature>
<feature type="domain" description="Astrovirus capsid protein inner core" evidence="6">
    <location>
        <begin position="21"/>
        <end position="248"/>
    </location>
</feature>
<keyword evidence="2" id="KW-0167">Capsid protein</keyword>
<reference evidence="7" key="1">
    <citation type="submission" date="2010-09" db="EMBL/GenBank/DDBJ databases">
        <authorList>
            <person name="Trudgett J.S."/>
            <person name="Todd D."/>
            <person name="Smyth V.J."/>
            <person name="Donnelly B."/>
            <person name="McBride N."/>
            <person name="Welsh M.D."/>
        </authorList>
    </citation>
    <scope>NUCLEOTIDE SEQUENCE</scope>
    <source>
        <strain evidence="7">ANV-VF08-29a</strain>
    </source>
</reference>
<proteinExistence type="predicted"/>
<comment type="subcellular location">
    <subcellularLocation>
        <location evidence="1">Virion</location>
    </subcellularLocation>
</comment>
<feature type="coiled-coil region" evidence="4">
    <location>
        <begin position="651"/>
        <end position="678"/>
    </location>
</feature>
<organism evidence="7">
    <name type="scientific">Avian nephritis virus 2</name>
    <dbReference type="NCBI Taxonomy" id="336961"/>
    <lineage>
        <taxon>Viruses</taxon>
        <taxon>Riboviria</taxon>
        <taxon>Orthornavirae</taxon>
        <taxon>Pisuviricota</taxon>
        <taxon>Stelpaviricetes</taxon>
        <taxon>Stellavirales</taxon>
        <taxon>Astroviridae</taxon>
        <taxon>Avastrovirus</taxon>
        <taxon>Avastrovirus galli</taxon>
        <taxon>Avastrovirus 2</taxon>
    </lineage>
</organism>
<evidence type="ECO:0000256" key="5">
    <source>
        <dbReference type="SAM" id="MobiDB-lite"/>
    </source>
</evidence>
<evidence type="ECO:0000256" key="1">
    <source>
        <dbReference type="ARBA" id="ARBA00004328"/>
    </source>
</evidence>
<accession>F8RWW5</accession>
<evidence type="ECO:0000313" key="7">
    <source>
        <dbReference type="EMBL" id="AEB15590.1"/>
    </source>
</evidence>
<reference evidence="7" key="2">
    <citation type="journal article" date="2011" name="Avian Pathol.">
        <title>Capsid protein sequence diversity of avian nephritis virus.</title>
        <authorList>
            <person name="Todd D."/>
            <person name="Trudgett J."/>
            <person name="Smyth V.J."/>
            <person name="Donnelly B."/>
            <person name="McBride N."/>
            <person name="Welsh M.D."/>
        </authorList>
    </citation>
    <scope>NUCLEOTIDE SEQUENCE</scope>
    <source>
        <strain evidence="7">ANV-VF08-29a</strain>
    </source>
</reference>
<evidence type="ECO:0000256" key="3">
    <source>
        <dbReference type="ARBA" id="ARBA00022844"/>
    </source>
</evidence>
<keyword evidence="3" id="KW-0946">Virion</keyword>
<protein>
    <submittedName>
        <fullName evidence="7">Capsid</fullName>
    </submittedName>
</protein>
<dbReference type="InterPro" id="IPR004337">
    <property type="entry name" value="Astro_capsid_N"/>
</dbReference>
<evidence type="ECO:0000256" key="2">
    <source>
        <dbReference type="ARBA" id="ARBA00022561"/>
    </source>
</evidence>
<sequence length="682" mass="74643">MAGGATAPAGAKPKQPKQKQQKPCSQRKKKIPQKQKSMKPVKQELRKVEKQVKVLKARTNGPKVNDTMKTTVTVGTLVGQTQSGLNRQLRVSFNPLLMKSTDGGNTTPLSIRASMYEMWKPLSVEIYATPLSGFSSVVGSVGFMVLTLNGLEASADSIDTIKARKHVQMALGRPYRLKLSARELAGPREGWWLVDTSESPADAYGPAVDLMLAYATENLLGTSSGSTTSYTGTLWQVEMRVSYAFSTYNPKPGLQTLISQSITGGQTVTVQPSPDDGSLIMTTTSQQVLALLTPRVAGQKKGKSQTIWAIAGSAIDAAATVLGPWGYLLKGGFWLVRLIFGGTSARNPTTRQYQIYPSVESALTDQPIFGNATGTQSVTVPICHITEVVNPNAGKQQFHWSNNQVHQHHRCPPTPIQDVILPLAELTGQDGVPANYTFNGDSYTAQSDWRGSTLVLTGIPRHKRVAGNLSNFGVVTNQMSKVTTTALEIYDFTDFGIFFGGGYQLQEGGIHTGKTLVHSLMTGAPIKPWLYATQSSTTWYWPDWTGFPKPGEGDYFLQVQDTTDRTTHTTCVGIYIVVAYRQSRRLIAFFNNAGPVRAAPTTMLCLYNVDAGRAPATPYNTFQLTLQSENSDPNSPSDDEDDDISIAGSCLQDEFDCVDQLEKEREDLMRRLRDLDLRRFQS</sequence>
<dbReference type="GO" id="GO:0019028">
    <property type="term" value="C:viral capsid"/>
    <property type="evidence" value="ECO:0007669"/>
    <property type="project" value="UniProtKB-KW"/>
</dbReference>
<dbReference type="InterPro" id="IPR029053">
    <property type="entry name" value="Viral_coat"/>
</dbReference>
<name>F8RWW5_9VIRU</name>
<evidence type="ECO:0000259" key="6">
    <source>
        <dbReference type="Pfam" id="PF03115"/>
    </source>
</evidence>
<evidence type="ECO:0000256" key="4">
    <source>
        <dbReference type="SAM" id="Coils"/>
    </source>
</evidence>
<dbReference type="Pfam" id="PF03115">
    <property type="entry name" value="Astro_capsid_N"/>
    <property type="match status" value="1"/>
</dbReference>
<feature type="compositionally biased region" description="Basic residues" evidence="5">
    <location>
        <begin position="14"/>
        <end position="39"/>
    </location>
</feature>
<dbReference type="EMBL" id="HQ330491">
    <property type="protein sequence ID" value="AEB15590.1"/>
    <property type="molecule type" value="Genomic_RNA"/>
</dbReference>